<dbReference type="SUPFAM" id="SSF51735">
    <property type="entry name" value="NAD(P)-binding Rossmann-fold domains"/>
    <property type="match status" value="1"/>
</dbReference>
<proteinExistence type="predicted"/>
<evidence type="ECO:0000313" key="3">
    <source>
        <dbReference type="EMBL" id="GAA5162901.1"/>
    </source>
</evidence>
<evidence type="ECO:0000313" key="4">
    <source>
        <dbReference type="Proteomes" id="UP001500192"/>
    </source>
</evidence>
<dbReference type="InterPro" id="IPR028939">
    <property type="entry name" value="P5C_Rdtase_cat_N"/>
</dbReference>
<evidence type="ECO:0000259" key="2">
    <source>
        <dbReference type="Pfam" id="PF03807"/>
    </source>
</evidence>
<organism evidence="3 4">
    <name type="scientific">Amycolatopsis dongchuanensis</name>
    <dbReference type="NCBI Taxonomy" id="1070866"/>
    <lineage>
        <taxon>Bacteria</taxon>
        <taxon>Bacillati</taxon>
        <taxon>Actinomycetota</taxon>
        <taxon>Actinomycetes</taxon>
        <taxon>Pseudonocardiales</taxon>
        <taxon>Pseudonocardiaceae</taxon>
        <taxon>Amycolatopsis</taxon>
    </lineage>
</organism>
<name>A0ABP9QJF8_9PSEU</name>
<accession>A0ABP9QJF8</accession>
<evidence type="ECO:0000256" key="1">
    <source>
        <dbReference type="ARBA" id="ARBA00023002"/>
    </source>
</evidence>
<dbReference type="Proteomes" id="UP001500192">
    <property type="component" value="Unassembled WGS sequence"/>
</dbReference>
<gene>
    <name evidence="3" type="ORF">GCM10023214_30410</name>
</gene>
<dbReference type="RefSeq" id="WP_346054064.1">
    <property type="nucleotide sequence ID" value="NZ_BAABIB010000063.1"/>
</dbReference>
<keyword evidence="4" id="KW-1185">Reference proteome</keyword>
<sequence length="217" mass="22934">MLVAVLGSGLVGRTLATRFAELRHNVILGTRDPQAARVRRWATAAGPYGSVAAYRAAVEDSTVVVNATAGTVSLDVLREAGAPALAGKVLLDVANAVVEPGEDPPTLRPVGDGSLAEQIQREFPLTRVVKTLNTVSPAVMVRPDRLGGGHVTFLAGNDGGAKRLATGFLREMGWPQDAIIDLGDITGARSLEMLVPLRYRLGRTFGHTNFNFAIGTR</sequence>
<dbReference type="PANTHER" id="PTHR14239">
    <property type="entry name" value="DUDULIN-RELATED"/>
    <property type="match status" value="1"/>
</dbReference>
<dbReference type="InterPro" id="IPR036291">
    <property type="entry name" value="NAD(P)-bd_dom_sf"/>
</dbReference>
<protein>
    <submittedName>
        <fullName evidence="3">NAD(P)-binding domain-containing protein</fullName>
    </submittedName>
</protein>
<feature type="domain" description="Pyrroline-5-carboxylate reductase catalytic N-terminal" evidence="2">
    <location>
        <begin position="3"/>
        <end position="95"/>
    </location>
</feature>
<dbReference type="Gene3D" id="3.40.50.720">
    <property type="entry name" value="NAD(P)-binding Rossmann-like Domain"/>
    <property type="match status" value="1"/>
</dbReference>
<dbReference type="InterPro" id="IPR051267">
    <property type="entry name" value="STEAP_metalloreductase"/>
</dbReference>
<dbReference type="Pfam" id="PF03807">
    <property type="entry name" value="F420_oxidored"/>
    <property type="match status" value="1"/>
</dbReference>
<keyword evidence="1" id="KW-0560">Oxidoreductase</keyword>
<reference evidence="4" key="1">
    <citation type="journal article" date="2019" name="Int. J. Syst. Evol. Microbiol.">
        <title>The Global Catalogue of Microorganisms (GCM) 10K type strain sequencing project: providing services to taxonomists for standard genome sequencing and annotation.</title>
        <authorList>
            <consortium name="The Broad Institute Genomics Platform"/>
            <consortium name="The Broad Institute Genome Sequencing Center for Infectious Disease"/>
            <person name="Wu L."/>
            <person name="Ma J."/>
        </authorList>
    </citation>
    <scope>NUCLEOTIDE SEQUENCE [LARGE SCALE GENOMIC DNA]</scope>
    <source>
        <strain evidence="4">JCM 18054</strain>
    </source>
</reference>
<dbReference type="EMBL" id="BAABIB010000063">
    <property type="protein sequence ID" value="GAA5162901.1"/>
    <property type="molecule type" value="Genomic_DNA"/>
</dbReference>
<comment type="caution">
    <text evidence="3">The sequence shown here is derived from an EMBL/GenBank/DDBJ whole genome shotgun (WGS) entry which is preliminary data.</text>
</comment>